<comment type="similarity">
    <text evidence="1">Belongs to the cycloisomerase 2 family.</text>
</comment>
<accession>A0A369LX11</accession>
<organism evidence="2 3">
    <name type="scientific">Gordonibacter pamelaeae</name>
    <dbReference type="NCBI Taxonomy" id="471189"/>
    <lineage>
        <taxon>Bacteria</taxon>
        <taxon>Bacillati</taxon>
        <taxon>Actinomycetota</taxon>
        <taxon>Coriobacteriia</taxon>
        <taxon>Eggerthellales</taxon>
        <taxon>Eggerthellaceae</taxon>
        <taxon>Gordonibacter</taxon>
    </lineage>
</organism>
<dbReference type="AlphaFoldDB" id="A0A369LX11"/>
<dbReference type="OrthoDB" id="9790815at2"/>
<keyword evidence="3" id="KW-1185">Reference proteome</keyword>
<dbReference type="RefSeq" id="WP_015539596.1">
    <property type="nucleotide sequence ID" value="NZ_CABMMS010000006.1"/>
</dbReference>
<dbReference type="SUPFAM" id="SSF51004">
    <property type="entry name" value="C-terminal (heme d1) domain of cytochrome cd1-nitrite reductase"/>
    <property type="match status" value="1"/>
</dbReference>
<dbReference type="Pfam" id="PF10282">
    <property type="entry name" value="Lactonase"/>
    <property type="match status" value="2"/>
</dbReference>
<proteinExistence type="inferred from homology"/>
<gene>
    <name evidence="2" type="ORF">C1877_10090</name>
</gene>
<dbReference type="InterPro" id="IPR015943">
    <property type="entry name" value="WD40/YVTN_repeat-like_dom_sf"/>
</dbReference>
<dbReference type="GeneID" id="78360041"/>
<dbReference type="PANTHER" id="PTHR30344:SF1">
    <property type="entry name" value="6-PHOSPHOGLUCONOLACTONASE"/>
    <property type="match status" value="1"/>
</dbReference>
<dbReference type="InterPro" id="IPR019405">
    <property type="entry name" value="Lactonase_7-beta_prop"/>
</dbReference>
<name>A0A369LX11_9ACTN</name>
<evidence type="ECO:0000313" key="2">
    <source>
        <dbReference type="EMBL" id="RDB64071.1"/>
    </source>
</evidence>
<evidence type="ECO:0000313" key="3">
    <source>
        <dbReference type="Proteomes" id="UP000254000"/>
    </source>
</evidence>
<dbReference type="EMBL" id="PPTS01000006">
    <property type="protein sequence ID" value="RDB64071.1"/>
    <property type="molecule type" value="Genomic_DNA"/>
</dbReference>
<comment type="caution">
    <text evidence="2">The sequence shown here is derived from an EMBL/GenBank/DDBJ whole genome shotgun (WGS) entry which is preliminary data.</text>
</comment>
<evidence type="ECO:0000256" key="1">
    <source>
        <dbReference type="ARBA" id="ARBA00005564"/>
    </source>
</evidence>
<dbReference type="Gene3D" id="2.130.10.10">
    <property type="entry name" value="YVTN repeat-like/Quinoprotein amine dehydrogenase"/>
    <property type="match status" value="1"/>
</dbReference>
<sequence length="371" mass="39012">MQRARAERRLFVGTYTEDTASEGIYVLAFDEDERRLHVVNAGTHAPNPSYLVRAQSAGSPAGAEAGTETKPGGSATSTLYAAHELADRSCLAAYDVAEDGTLCCRGTCSSPADAGTCFATVHPDGRCLYGANYESGSVGLCLLDANGNPCGGLPSIRHAGSGPNCARQSAPHVHSARFVPGTGLLAVVDLGTDTVTLYRAEATGTLETPPVETVRVPPGSGPRMLAFHPRLPLAALVNELANDVLLYRYDRAGTGWEQTGRLELPVVPGDVRAAHPAFSPDGRRLYVSVRGSDRLTLFGIDRDGAATPLADCPCGGRGPRHFSLSPEGRHLAVANQGSDEVVLFALDPATDEPREEARIAVPQPSCVIWDG</sequence>
<reference evidence="2 3" key="1">
    <citation type="journal article" date="2018" name="Elife">
        <title>Discovery and characterization of a prevalent human gut bacterial enzyme sufficient for the inactivation of a family of plant toxins.</title>
        <authorList>
            <person name="Koppel N."/>
            <person name="Bisanz J.E."/>
            <person name="Pandelia M.E."/>
            <person name="Turnbaugh P.J."/>
            <person name="Balskus E.P."/>
        </authorList>
    </citation>
    <scope>NUCLEOTIDE SEQUENCE [LARGE SCALE GENOMIC DNA]</scope>
    <source>
        <strain evidence="2 3">3C</strain>
    </source>
</reference>
<dbReference type="InterPro" id="IPR050282">
    <property type="entry name" value="Cycloisomerase_2"/>
</dbReference>
<dbReference type="GO" id="GO:0017057">
    <property type="term" value="F:6-phosphogluconolactonase activity"/>
    <property type="evidence" value="ECO:0007669"/>
    <property type="project" value="TreeGrafter"/>
</dbReference>
<dbReference type="Proteomes" id="UP000254000">
    <property type="component" value="Unassembled WGS sequence"/>
</dbReference>
<protein>
    <submittedName>
        <fullName evidence="2">Lactonase family protein</fullName>
    </submittedName>
</protein>
<dbReference type="PANTHER" id="PTHR30344">
    <property type="entry name" value="6-PHOSPHOGLUCONOLACTONASE-RELATED"/>
    <property type="match status" value="1"/>
</dbReference>
<dbReference type="InterPro" id="IPR011048">
    <property type="entry name" value="Haem_d1_sf"/>
</dbReference>